<keyword evidence="9 10" id="KW-0234">DNA repair</keyword>
<comment type="caution">
    <text evidence="12">The sequence shown here is derived from an EMBL/GenBank/DDBJ whole genome shotgun (WGS) entry which is preliminary data.</text>
</comment>
<evidence type="ECO:0000313" key="13">
    <source>
        <dbReference type="Proteomes" id="UP001207742"/>
    </source>
</evidence>
<name>A0ABT3IUP4_9BACT</name>
<dbReference type="EMBL" id="JAPDNS010000002">
    <property type="protein sequence ID" value="MCW3487714.1"/>
    <property type="molecule type" value="Genomic_DNA"/>
</dbReference>
<feature type="domain" description="RecC C-terminal" evidence="11">
    <location>
        <begin position="780"/>
        <end position="992"/>
    </location>
</feature>
<evidence type="ECO:0000256" key="3">
    <source>
        <dbReference type="ARBA" id="ARBA00022763"/>
    </source>
</evidence>
<keyword evidence="8 10" id="KW-0238">DNA-binding</keyword>
<dbReference type="InterPro" id="IPR006697">
    <property type="entry name" value="RecC"/>
</dbReference>
<comment type="function">
    <text evidence="10">A helicase/nuclease that prepares dsDNA breaks (DSB) for recombinational DNA repair. Binds to DSBs and unwinds DNA via a highly rapid and processive ATP-dependent bidirectional helicase activity. Unwinds dsDNA until it encounters a Chi (crossover hotspot instigator) sequence from the 3' direction. Cuts ssDNA a few nucleotides 3' to the Chi site. The properties and activities of the enzyme are changed at Chi. The Chi-altered holoenzyme produces a long 3'-ssDNA overhang and facilitates RecA-binding to the ssDNA for homologous DNA recombination and repair. Holoenzyme degrades any linearized DNA that is unable to undergo homologous recombination. In the holoenzyme this subunit recognizes the wild-type Chi sequence, and when added to isolated RecB increases its ATP-dependent helicase processivity.</text>
</comment>
<comment type="similarity">
    <text evidence="10">Belongs to the RecC family.</text>
</comment>
<organism evidence="12 13">
    <name type="scientific">Chitinophaga nivalis</name>
    <dbReference type="NCBI Taxonomy" id="2991709"/>
    <lineage>
        <taxon>Bacteria</taxon>
        <taxon>Pseudomonadati</taxon>
        <taxon>Bacteroidota</taxon>
        <taxon>Chitinophagia</taxon>
        <taxon>Chitinophagales</taxon>
        <taxon>Chitinophagaceae</taxon>
        <taxon>Chitinophaga</taxon>
    </lineage>
</organism>
<dbReference type="Gene3D" id="3.40.50.10930">
    <property type="match status" value="1"/>
</dbReference>
<gene>
    <name evidence="10 12" type="primary">recC</name>
    <name evidence="12" type="ORF">OL497_27720</name>
</gene>
<dbReference type="RefSeq" id="WP_264734519.1">
    <property type="nucleotide sequence ID" value="NZ_JAPDNR010000001.1"/>
</dbReference>
<sequence>MALYLKVSNSLNSLAQGLSQDLQAAGNSVFQPHYIITQTEGMNNWLKLQLAYQLGIAANCRFMKPNDLLHQLYMMLGGPYTAVLSPQNLSWLLFKLLGEKAFTEKYPDTAAYYQDQGPDSALKRMSLAERVADLFDQYQVYRPDMIQEWTRADVAAMQQADWQQWLWMKIKTMSGKALPDKTIIGAYILDTLRINGPKVNLASRIPAIHLFGLSIITAYHVKILHELSAYIDVYFHIINPAPAVFWFDDKNEKQLARWRQKGLQELAANTAGNTLLTGWGSVIQNSFGLFFAYDAFLNAYEDIDIVEPEPDSLLHKIQHDIFMAATNERQPLSLEDTRDGSVTINSCYTIAREVEVLYNYLVHLVDQRHEALSPRDIVVMVSDIDAYAPYIKAVFNHAPYRFRYTIADESYTDNDNLFNALHAILTVTADNFKAETVIQLLDFSYIRKRFALQDPLRIRAIVQAANIRFGIEGDKTEETHFVSWRYGIQRIMYGICMSGNEEYGTGADSFFPLDQLEGSDAHEIIRFCHFAAVLMDSIEDRTHDRSIAEWVTYAERLLHNLVFEPQEEVDEDYTTLMKELTDYNTLNEYMDDKISFEVFNHSFLQTLTGTTRAGLFVNGGITFCSLIPMRSIPFKVVALMGLNYDKFPRRENKSSFNLMEQQRQRGDRNVKENDKHLFLETVLSAQNYLYISYVGKNAKDNTIQPPSALVDELVDYIEAGTDPAEQSQVRSLLITQQPLQGFSRKYATGNDQLFSYLNNNTLHKKTVLKEQKITDPLNFDEITLDELVSFFRNPFRAYYNKVLGIYYNNEQILLKETELFSLDNLDQWDIKNRLLPVAANETGILQKMLVRKGRLPLSNMATVALHQVEELVVPVRALYDTLTKGTEEKRLPVELSVDGSLLKGTIPQVFDDKFLQVSWSKKETKYLIAAYIRYLAGTAAGVLTGMHFISGTKKEAVFAAVPLSQQTAQHRLQELVRLYKSGFSKMLPFYPDFETEPAELDTLGTDKFLVMISKKLESNTDPYIMQEYEKGFFEEEDTLAAYKAICQLLITPLATIFPEYYV</sequence>
<keyword evidence="13" id="KW-1185">Reference proteome</keyword>
<evidence type="ECO:0000256" key="10">
    <source>
        <dbReference type="HAMAP-Rule" id="MF_01486"/>
    </source>
</evidence>
<dbReference type="InterPro" id="IPR027417">
    <property type="entry name" value="P-loop_NTPase"/>
</dbReference>
<accession>A0ABT3IUP4</accession>
<dbReference type="Gene3D" id="3.40.50.300">
    <property type="entry name" value="P-loop containing nucleotide triphosphate hydrolases"/>
    <property type="match status" value="2"/>
</dbReference>
<comment type="miscellaneous">
    <text evidence="10">In the RecBCD complex, RecB has a slow 3'-5' helicase, an exonuclease activity and loads RecA onto ssDNA, RecD has a fast 5'-3' helicase activity, while RecC stimulates the ATPase and processivity of the RecB helicase and contributes to recognition of the Chi site.</text>
</comment>
<dbReference type="PIRSF" id="PIRSF000980">
    <property type="entry name" value="RecC"/>
    <property type="match status" value="1"/>
</dbReference>
<dbReference type="NCBIfam" id="TIGR01450">
    <property type="entry name" value="recC"/>
    <property type="match status" value="1"/>
</dbReference>
<keyword evidence="3 10" id="KW-0227">DNA damage</keyword>
<keyword evidence="2 10" id="KW-0547">Nucleotide-binding</keyword>
<dbReference type="InterPro" id="IPR013986">
    <property type="entry name" value="DExx_box_DNA_helicase_dom_sf"/>
</dbReference>
<keyword evidence="6 10" id="KW-0269">Exonuclease</keyword>
<evidence type="ECO:0000256" key="6">
    <source>
        <dbReference type="ARBA" id="ARBA00022839"/>
    </source>
</evidence>
<evidence type="ECO:0000259" key="11">
    <source>
        <dbReference type="Pfam" id="PF17946"/>
    </source>
</evidence>
<evidence type="ECO:0000256" key="4">
    <source>
        <dbReference type="ARBA" id="ARBA00022801"/>
    </source>
</evidence>
<evidence type="ECO:0000256" key="7">
    <source>
        <dbReference type="ARBA" id="ARBA00022840"/>
    </source>
</evidence>
<dbReference type="SUPFAM" id="SSF52540">
    <property type="entry name" value="P-loop containing nucleoside triphosphate hydrolases"/>
    <property type="match status" value="2"/>
</dbReference>
<dbReference type="Gene3D" id="1.10.10.160">
    <property type="match status" value="1"/>
</dbReference>
<keyword evidence="5 10" id="KW-0347">Helicase</keyword>
<dbReference type="Pfam" id="PF17946">
    <property type="entry name" value="RecC_C"/>
    <property type="match status" value="1"/>
</dbReference>
<dbReference type="InterPro" id="IPR011335">
    <property type="entry name" value="Restrct_endonuc-II-like"/>
</dbReference>
<keyword evidence="7 10" id="KW-0067">ATP-binding</keyword>
<evidence type="ECO:0000256" key="8">
    <source>
        <dbReference type="ARBA" id="ARBA00023125"/>
    </source>
</evidence>
<comment type="subunit">
    <text evidence="10">Heterotrimer of RecB, RecC and RecD. All subunits contribute to DNA-binding.</text>
</comment>
<evidence type="ECO:0000256" key="5">
    <source>
        <dbReference type="ARBA" id="ARBA00022806"/>
    </source>
</evidence>
<keyword evidence="4 10" id="KW-0378">Hydrolase</keyword>
<dbReference type="GO" id="GO:0008854">
    <property type="term" value="F:exodeoxyribonuclease V activity"/>
    <property type="evidence" value="ECO:0007669"/>
    <property type="project" value="UniProtKB-EC"/>
</dbReference>
<dbReference type="PANTHER" id="PTHR30591:SF1">
    <property type="entry name" value="RECBCD ENZYME SUBUNIT RECC"/>
    <property type="match status" value="1"/>
</dbReference>
<proteinExistence type="inferred from homology"/>
<dbReference type="Proteomes" id="UP001207742">
    <property type="component" value="Unassembled WGS sequence"/>
</dbReference>
<dbReference type="SUPFAM" id="SSF52980">
    <property type="entry name" value="Restriction endonuclease-like"/>
    <property type="match status" value="1"/>
</dbReference>
<evidence type="ECO:0000313" key="12">
    <source>
        <dbReference type="EMBL" id="MCW3487714.1"/>
    </source>
</evidence>
<dbReference type="InterPro" id="IPR041500">
    <property type="entry name" value="RecC_C"/>
</dbReference>
<dbReference type="PANTHER" id="PTHR30591">
    <property type="entry name" value="RECBCD ENZYME SUBUNIT RECC"/>
    <property type="match status" value="1"/>
</dbReference>
<protein>
    <recommendedName>
        <fullName evidence="10">RecBCD enzyme subunit RecC</fullName>
    </recommendedName>
    <alternativeName>
        <fullName evidence="10">Exonuclease V subunit RecC</fullName>
        <shortName evidence="10">ExoV subunit RecC</shortName>
    </alternativeName>
    <alternativeName>
        <fullName evidence="10">Helicase/nuclease RecBCD subunit RecC</fullName>
    </alternativeName>
</protein>
<dbReference type="HAMAP" id="MF_01486">
    <property type="entry name" value="RecC"/>
    <property type="match status" value="1"/>
</dbReference>
<dbReference type="Pfam" id="PF04257">
    <property type="entry name" value="Exonuc_V_gamma"/>
    <property type="match status" value="1"/>
</dbReference>
<evidence type="ECO:0000256" key="1">
    <source>
        <dbReference type="ARBA" id="ARBA00022722"/>
    </source>
</evidence>
<reference evidence="12 13" key="1">
    <citation type="submission" date="2022-10" db="EMBL/GenBank/DDBJ databases">
        <title>Chitinophaga nivalis PC15 sp. nov., isolated from Pyeongchang county, South Korea.</title>
        <authorList>
            <person name="Trinh H.N."/>
        </authorList>
    </citation>
    <scope>NUCLEOTIDE SEQUENCE [LARGE SCALE GENOMIC DNA]</scope>
    <source>
        <strain evidence="12 13">PC14</strain>
    </source>
</reference>
<keyword evidence="1 10" id="KW-0540">Nuclease</keyword>
<evidence type="ECO:0000256" key="2">
    <source>
        <dbReference type="ARBA" id="ARBA00022741"/>
    </source>
</evidence>
<evidence type="ECO:0000256" key="9">
    <source>
        <dbReference type="ARBA" id="ARBA00023204"/>
    </source>
</evidence>